<dbReference type="AlphaFoldDB" id="A0A2S3QZD8"/>
<dbReference type="Pfam" id="PF11964">
    <property type="entry name" value="SpoIIAA-like"/>
    <property type="match status" value="1"/>
</dbReference>
<dbReference type="EMBL" id="PDGH01000124">
    <property type="protein sequence ID" value="POB44619.1"/>
    <property type="molecule type" value="Genomic_DNA"/>
</dbReference>
<evidence type="ECO:0000313" key="2">
    <source>
        <dbReference type="Proteomes" id="UP000237466"/>
    </source>
</evidence>
<sequence>MRRHEVNNQRHGITFGIERIGSQTILVFKATGTLTHQDYQAIVPVLEAALAGINRQQMNMLADISEFSGWEPRAAWDDFQLGLKIGFNVNKVAVYGDKNWQELAAKVGSWFISGEMKSFSDYDSAITWLAD</sequence>
<comment type="caution">
    <text evidence="1">The sequence shown here is derived from an EMBL/GenBank/DDBJ whole genome shotgun (WGS) entry which is preliminary data.</text>
</comment>
<protein>
    <submittedName>
        <fullName evidence="1">STAS/SEC14 domain-containing protein</fullName>
    </submittedName>
</protein>
<dbReference type="InterPro" id="IPR021866">
    <property type="entry name" value="SpoIIAA-like"/>
</dbReference>
<dbReference type="Proteomes" id="UP000237466">
    <property type="component" value="Unassembled WGS sequence"/>
</dbReference>
<name>A0A2S3QZD8_VIBVL</name>
<accession>A0A2S3QZD8</accession>
<evidence type="ECO:0000313" key="1">
    <source>
        <dbReference type="EMBL" id="POB44619.1"/>
    </source>
</evidence>
<dbReference type="SUPFAM" id="SSF52091">
    <property type="entry name" value="SpoIIaa-like"/>
    <property type="match status" value="1"/>
</dbReference>
<dbReference type="InterPro" id="IPR038396">
    <property type="entry name" value="SpoIIAA-like_sf"/>
</dbReference>
<gene>
    <name evidence="1" type="ORF">CRN52_18645</name>
</gene>
<dbReference type="Gene3D" id="3.40.50.10600">
    <property type="entry name" value="SpoIIaa-like domains"/>
    <property type="match status" value="1"/>
</dbReference>
<proteinExistence type="predicted"/>
<organism evidence="1 2">
    <name type="scientific">Vibrio vulnificus</name>
    <dbReference type="NCBI Taxonomy" id="672"/>
    <lineage>
        <taxon>Bacteria</taxon>
        <taxon>Pseudomonadati</taxon>
        <taxon>Pseudomonadota</taxon>
        <taxon>Gammaproteobacteria</taxon>
        <taxon>Vibrionales</taxon>
        <taxon>Vibrionaceae</taxon>
        <taxon>Vibrio</taxon>
    </lineage>
</organism>
<reference evidence="1 2" key="1">
    <citation type="journal article" date="2018" name="Front. Microbiol.">
        <title>Phylogeny of Vibrio vulnificus from the Analysis of the Core-Genome: Implications for Intra-Species Taxonomy.</title>
        <authorList>
            <person name="Roig F.J."/>
            <person name="Gonzalez-Candelas F."/>
            <person name="Sanjuan E."/>
            <person name="Fouz B."/>
            <person name="Feil E.J."/>
            <person name="Llorens C."/>
            <person name="Baker-Austin C."/>
            <person name="Oliver J.D."/>
            <person name="Danin-Poleg Y."/>
            <person name="Gibas C.J."/>
            <person name="Kashi Y."/>
            <person name="Gulig P.A."/>
            <person name="Morrison S.S."/>
            <person name="Amaro C."/>
        </authorList>
    </citation>
    <scope>NUCLEOTIDE SEQUENCE [LARGE SCALE GENOMIC DNA]</scope>
    <source>
        <strain evidence="1 2">CECT4608</strain>
    </source>
</reference>
<dbReference type="InterPro" id="IPR036513">
    <property type="entry name" value="STAS_dom_sf"/>
</dbReference>